<organism evidence="4 5">
    <name type="scientific">Carnegiea gigantea</name>
    <dbReference type="NCBI Taxonomy" id="171969"/>
    <lineage>
        <taxon>Eukaryota</taxon>
        <taxon>Viridiplantae</taxon>
        <taxon>Streptophyta</taxon>
        <taxon>Embryophyta</taxon>
        <taxon>Tracheophyta</taxon>
        <taxon>Spermatophyta</taxon>
        <taxon>Magnoliopsida</taxon>
        <taxon>eudicotyledons</taxon>
        <taxon>Gunneridae</taxon>
        <taxon>Pentapetalae</taxon>
        <taxon>Caryophyllales</taxon>
        <taxon>Cactineae</taxon>
        <taxon>Cactaceae</taxon>
        <taxon>Cactoideae</taxon>
        <taxon>Echinocereeae</taxon>
        <taxon>Carnegiea</taxon>
    </lineage>
</organism>
<evidence type="ECO:0000313" key="5">
    <source>
        <dbReference type="Proteomes" id="UP001153076"/>
    </source>
</evidence>
<evidence type="ECO:0000313" key="4">
    <source>
        <dbReference type="EMBL" id="KAJ8452622.1"/>
    </source>
</evidence>
<dbReference type="PANTHER" id="PTHR32401">
    <property type="entry name" value="CONCANAVALIN A-LIKE LECTIN FAMILY PROTEIN"/>
    <property type="match status" value="1"/>
</dbReference>
<comment type="caution">
    <text evidence="4">The sequence shown here is derived from an EMBL/GenBank/DDBJ whole genome shotgun (WGS) entry which is preliminary data.</text>
</comment>
<name>A0A9Q1QS93_9CARY</name>
<proteinExistence type="inferred from homology"/>
<evidence type="ECO:0000256" key="2">
    <source>
        <dbReference type="ARBA" id="ARBA00022734"/>
    </source>
</evidence>
<sequence>MFAHAFSVLRTTELKPFQSQPRVLLLYPKAETPHLHWLVLLLFFLVHVFAKDEKRLMGPTFILVGLHASSLMVSADDQHHCAKKCPCFLPKTPQIQTNFFAVIELDTIKNVVFGDIDDNHVGIDVDSLKSVASASTVYYANKEGINSNLQLTGRTSTQIWIDFDRLEMLVNVTIAAFGFPKPSKCLLSTYANLSMVFSDSMYVGIRAENHYTLGWSCIQTGQVQQFDPFKLPSFPKIKKHRKRPNSVFLGLLGECYCP</sequence>
<reference evidence="4" key="1">
    <citation type="submission" date="2022-04" db="EMBL/GenBank/DDBJ databases">
        <title>Carnegiea gigantea Genome sequencing and assembly v2.</title>
        <authorList>
            <person name="Copetti D."/>
            <person name="Sanderson M.J."/>
            <person name="Burquez A."/>
            <person name="Wojciechowski M.F."/>
        </authorList>
    </citation>
    <scope>NUCLEOTIDE SEQUENCE</scope>
    <source>
        <strain evidence="4">SGP5-SGP5p</strain>
        <tissue evidence="4">Aerial part</tissue>
    </source>
</reference>
<feature type="domain" description="Legume lectin" evidence="3">
    <location>
        <begin position="96"/>
        <end position="224"/>
    </location>
</feature>
<accession>A0A9Q1QS93</accession>
<dbReference type="EMBL" id="JAKOGI010000003">
    <property type="protein sequence ID" value="KAJ8452622.1"/>
    <property type="molecule type" value="Genomic_DNA"/>
</dbReference>
<dbReference type="OrthoDB" id="543442at2759"/>
<protein>
    <recommendedName>
        <fullName evidence="3">Legume lectin domain-containing protein</fullName>
    </recommendedName>
</protein>
<dbReference type="Pfam" id="PF00139">
    <property type="entry name" value="Lectin_legB"/>
    <property type="match status" value="1"/>
</dbReference>
<evidence type="ECO:0000256" key="1">
    <source>
        <dbReference type="ARBA" id="ARBA00007606"/>
    </source>
</evidence>
<dbReference type="InterPro" id="IPR050258">
    <property type="entry name" value="Leguminous_Lectin"/>
</dbReference>
<dbReference type="PANTHER" id="PTHR32401:SF51">
    <property type="entry name" value="NON-SPECIFIC SERINE_THREONINE PROTEIN KINASE"/>
    <property type="match status" value="1"/>
</dbReference>
<keyword evidence="5" id="KW-1185">Reference proteome</keyword>
<dbReference type="Gene3D" id="2.60.120.200">
    <property type="match status" value="1"/>
</dbReference>
<dbReference type="Proteomes" id="UP001153076">
    <property type="component" value="Unassembled WGS sequence"/>
</dbReference>
<gene>
    <name evidence="4" type="ORF">Cgig2_004958</name>
</gene>
<dbReference type="AlphaFoldDB" id="A0A9Q1QS93"/>
<dbReference type="SUPFAM" id="SSF49899">
    <property type="entry name" value="Concanavalin A-like lectins/glucanases"/>
    <property type="match status" value="1"/>
</dbReference>
<dbReference type="InterPro" id="IPR013320">
    <property type="entry name" value="ConA-like_dom_sf"/>
</dbReference>
<comment type="similarity">
    <text evidence="1">Belongs to the leguminous lectin family.</text>
</comment>
<keyword evidence="2" id="KW-0430">Lectin</keyword>
<dbReference type="GO" id="GO:0030246">
    <property type="term" value="F:carbohydrate binding"/>
    <property type="evidence" value="ECO:0007669"/>
    <property type="project" value="UniProtKB-KW"/>
</dbReference>
<evidence type="ECO:0000259" key="3">
    <source>
        <dbReference type="Pfam" id="PF00139"/>
    </source>
</evidence>
<dbReference type="InterPro" id="IPR001220">
    <property type="entry name" value="Legume_lectin_dom"/>
</dbReference>